<keyword evidence="1" id="KW-0677">Repeat</keyword>
<protein>
    <recommendedName>
        <fullName evidence="2">Fibronectin type-III domain-containing protein</fullName>
    </recommendedName>
</protein>
<evidence type="ECO:0000256" key="1">
    <source>
        <dbReference type="ARBA" id="ARBA00022737"/>
    </source>
</evidence>
<dbReference type="SMART" id="SM00060">
    <property type="entry name" value="FN3"/>
    <property type="match status" value="4"/>
</dbReference>
<dbReference type="PANTHER" id="PTHR46708">
    <property type="entry name" value="TENASCIN"/>
    <property type="match status" value="1"/>
</dbReference>
<dbReference type="InterPro" id="IPR050991">
    <property type="entry name" value="ECM_Regulatory_Proteins"/>
</dbReference>
<feature type="domain" description="Fibronectin type-III" evidence="2">
    <location>
        <begin position="249"/>
        <end position="345"/>
    </location>
</feature>
<evidence type="ECO:0000313" key="3">
    <source>
        <dbReference type="EMBL" id="AEO35877.1"/>
    </source>
</evidence>
<dbReference type="InterPro" id="IPR013783">
    <property type="entry name" value="Ig-like_fold"/>
</dbReference>
<dbReference type="CDD" id="cd00063">
    <property type="entry name" value="FN3"/>
    <property type="match status" value="1"/>
</dbReference>
<evidence type="ECO:0000259" key="2">
    <source>
        <dbReference type="PROSITE" id="PS50853"/>
    </source>
</evidence>
<dbReference type="SUPFAM" id="SSF49265">
    <property type="entry name" value="Fibronectin type III"/>
    <property type="match status" value="2"/>
</dbReference>
<proteinExistence type="evidence at transcript level"/>
<accession>G3MQV9</accession>
<organism evidence="3">
    <name type="scientific">Amblyomma maculatum</name>
    <name type="common">Gulf Coast tick</name>
    <dbReference type="NCBI Taxonomy" id="34609"/>
    <lineage>
        <taxon>Eukaryota</taxon>
        <taxon>Metazoa</taxon>
        <taxon>Ecdysozoa</taxon>
        <taxon>Arthropoda</taxon>
        <taxon>Chelicerata</taxon>
        <taxon>Arachnida</taxon>
        <taxon>Acari</taxon>
        <taxon>Parasitiformes</taxon>
        <taxon>Ixodida</taxon>
        <taxon>Ixodoidea</taxon>
        <taxon>Ixodidae</taxon>
        <taxon>Amblyomminae</taxon>
        <taxon>Amblyomma</taxon>
    </lineage>
</organism>
<name>G3MQV9_AMBMU</name>
<sequence length="569" mass="63491">MKPWTNYTVLVRPFYTESGKPQPMYKIGTAAKVVFQTLSSEPDIPGLVSVLSAQQGNVVLNVVGPSAWNCYPVGFHVRWEAPNVRHGQQGELDVALASEWSVEENMVNVTLPLKGGADYRVFVSAVGADDSGGRRQGPEADVEVSVALDSYEVSAYAVGSFRCLVSWRSSEIVDDFRVTIYKDDGLGNQSLHIMRQIKRNGKITKKYSILISDLLPWTYYVVGLEGCSAGNCSDPVNATFSTPPEVLPAPSFTEVKATGSSSFEVIWRFAQRDPRLFDGFRVRYCANALDSCFLVYTNQTILTVDGLSPQTFVKVYVAAEYRDIKGKLQRGPEAETYVTTWTDVPVVQVEFEGNVEDGAETSLLSWRCVNCIVDYFQYQLSEYGVWTTCNDDSECDVFKEGDEMSASGYLRLEIQEQVTTLKILVRGCNSFGCGEASPVHVNVRTAGPARLLGVTLSSKGTEAELRWLPPGNEYNGVDVTWNCSNNDTITYNKWFLREAERREHDYMWHHREPQNKHSAEALITDLPTSADQCDFYVSACNDYGESRYCSSPVKADHDVSLRPPNKWLS</sequence>
<dbReference type="Gene3D" id="2.60.40.10">
    <property type="entry name" value="Immunoglobulins"/>
    <property type="match status" value="1"/>
</dbReference>
<dbReference type="EMBL" id="JO844260">
    <property type="protein sequence ID" value="AEO35877.1"/>
    <property type="molecule type" value="mRNA"/>
</dbReference>
<reference evidence="3" key="1">
    <citation type="journal article" date="2011" name="PLoS ONE">
        <title>A deep insight into the sialotranscriptome of the gulf coast tick, Amblyomma maculatum.</title>
        <authorList>
            <person name="Karim S."/>
            <person name="Singh P."/>
            <person name="Ribeiro J.M."/>
        </authorList>
    </citation>
    <scope>NUCLEOTIDE SEQUENCE</scope>
    <source>
        <tissue evidence="3">Salivary gland</tissue>
    </source>
</reference>
<dbReference type="InterPro" id="IPR036116">
    <property type="entry name" value="FN3_sf"/>
</dbReference>
<dbReference type="PANTHER" id="PTHR46708:SF2">
    <property type="entry name" value="FIBRONECTIN TYPE-III DOMAIN-CONTAINING PROTEIN"/>
    <property type="match status" value="1"/>
</dbReference>
<dbReference type="InterPro" id="IPR003961">
    <property type="entry name" value="FN3_dom"/>
</dbReference>
<dbReference type="AlphaFoldDB" id="G3MQV9"/>
<dbReference type="PROSITE" id="PS50853">
    <property type="entry name" value="FN3"/>
    <property type="match status" value="1"/>
</dbReference>